<dbReference type="NCBIfam" id="TIGR00756">
    <property type="entry name" value="PPR"/>
    <property type="match status" value="2"/>
</dbReference>
<evidence type="ECO:0000256" key="2">
    <source>
        <dbReference type="PROSITE-ProRule" id="PRU00708"/>
    </source>
</evidence>
<organism evidence="3 4">
    <name type="scientific">Symbiodinium natans</name>
    <dbReference type="NCBI Taxonomy" id="878477"/>
    <lineage>
        <taxon>Eukaryota</taxon>
        <taxon>Sar</taxon>
        <taxon>Alveolata</taxon>
        <taxon>Dinophyceae</taxon>
        <taxon>Suessiales</taxon>
        <taxon>Symbiodiniaceae</taxon>
        <taxon>Symbiodinium</taxon>
    </lineage>
</organism>
<dbReference type="PANTHER" id="PTHR47447:SF17">
    <property type="entry name" value="OS12G0638900 PROTEIN"/>
    <property type="match status" value="1"/>
</dbReference>
<gene>
    <name evidence="3" type="ORF">SNAT2548_LOCUS27405</name>
</gene>
<proteinExistence type="predicted"/>
<dbReference type="InterPro" id="IPR002885">
    <property type="entry name" value="PPR_rpt"/>
</dbReference>
<accession>A0A812SKY9</accession>
<feature type="repeat" description="PPR" evidence="2">
    <location>
        <begin position="118"/>
        <end position="152"/>
    </location>
</feature>
<keyword evidence="1" id="KW-0677">Repeat</keyword>
<sequence>MLGRQSLGAERAAAAGWTKRVGACRRSGNWERALALLAEMELQSFRPDLIAISVAISVCEKMGRWEAALDLLWELPQRRFRADVVAYSSAVSSCSKAANWPAALQLLDAAQRDEVKPNSVTYNGAITACGRASEWKRALAMLEEAKAGRLDPEEVSVHTSAISACGAASQWQLAVALLQEAEAGRANVVLYNAAMCCGCWPDCRRSEFPLHLSPSTQPSAQWQRLGCGHVRWSWHCSQRMLDCSRMKRPSMQLAPPARDPATGGWGCGCWRALLCGSCG</sequence>
<dbReference type="AlphaFoldDB" id="A0A812SKY9"/>
<dbReference type="Pfam" id="PF01535">
    <property type="entry name" value="PPR"/>
    <property type="match status" value="1"/>
</dbReference>
<dbReference type="Pfam" id="PF13812">
    <property type="entry name" value="PPR_3"/>
    <property type="match status" value="1"/>
</dbReference>
<evidence type="ECO:0000313" key="3">
    <source>
        <dbReference type="EMBL" id="CAE7488648.1"/>
    </source>
</evidence>
<dbReference type="Proteomes" id="UP000604046">
    <property type="component" value="Unassembled WGS sequence"/>
</dbReference>
<dbReference type="Gene3D" id="1.25.40.10">
    <property type="entry name" value="Tetratricopeptide repeat domain"/>
    <property type="match status" value="1"/>
</dbReference>
<keyword evidence="4" id="KW-1185">Reference proteome</keyword>
<evidence type="ECO:0000313" key="4">
    <source>
        <dbReference type="Proteomes" id="UP000604046"/>
    </source>
</evidence>
<protein>
    <recommendedName>
        <fullName evidence="5">Pentatricopeptide repeat-containing protein, chloroplastic</fullName>
    </recommendedName>
</protein>
<feature type="repeat" description="PPR" evidence="2">
    <location>
        <begin position="83"/>
        <end position="117"/>
    </location>
</feature>
<dbReference type="PROSITE" id="PS51375">
    <property type="entry name" value="PPR"/>
    <property type="match status" value="2"/>
</dbReference>
<dbReference type="EMBL" id="CAJNDS010002468">
    <property type="protein sequence ID" value="CAE7488648.1"/>
    <property type="molecule type" value="Genomic_DNA"/>
</dbReference>
<reference evidence="3" key="1">
    <citation type="submission" date="2021-02" db="EMBL/GenBank/DDBJ databases">
        <authorList>
            <person name="Dougan E. K."/>
            <person name="Rhodes N."/>
            <person name="Thang M."/>
            <person name="Chan C."/>
        </authorList>
    </citation>
    <scope>NUCLEOTIDE SEQUENCE</scope>
</reference>
<comment type="caution">
    <text evidence="3">The sequence shown here is derived from an EMBL/GenBank/DDBJ whole genome shotgun (WGS) entry which is preliminary data.</text>
</comment>
<evidence type="ECO:0008006" key="5">
    <source>
        <dbReference type="Google" id="ProtNLM"/>
    </source>
</evidence>
<evidence type="ECO:0000256" key="1">
    <source>
        <dbReference type="ARBA" id="ARBA00022737"/>
    </source>
</evidence>
<dbReference type="PANTHER" id="PTHR47447">
    <property type="entry name" value="OS03G0856100 PROTEIN"/>
    <property type="match status" value="1"/>
</dbReference>
<dbReference type="InterPro" id="IPR011990">
    <property type="entry name" value="TPR-like_helical_dom_sf"/>
</dbReference>
<dbReference type="OrthoDB" id="185373at2759"/>
<name>A0A812SKY9_9DINO</name>